<evidence type="ECO:0000313" key="1">
    <source>
        <dbReference type="EMBL" id="KZN52983.1"/>
    </source>
</evidence>
<dbReference type="AlphaFoldDB" id="A0A167FU20"/>
<accession>A0A167FU20</accession>
<dbReference type="EMBL" id="AUXZ01000057">
    <property type="protein sequence ID" value="KZN52983.1"/>
    <property type="molecule type" value="Genomic_DNA"/>
</dbReference>
<protein>
    <submittedName>
        <fullName evidence="1">Uncharacterized protein</fullName>
    </submittedName>
</protein>
<reference evidence="1 2" key="1">
    <citation type="submission" date="2013-07" db="EMBL/GenBank/DDBJ databases">
        <title>Comparative Genomic and Metabolomic Analysis of Twelve Strains of Pseudoalteromonas luteoviolacea.</title>
        <authorList>
            <person name="Vynne N.G."/>
            <person name="Mansson M."/>
            <person name="Gram L."/>
        </authorList>
    </citation>
    <scope>NUCLEOTIDE SEQUENCE [LARGE SCALE GENOMIC DNA]</scope>
    <source>
        <strain evidence="1 2">H33</strain>
    </source>
</reference>
<gene>
    <name evidence="1" type="ORF">N476_09365</name>
</gene>
<dbReference type="RefSeq" id="WP_155731806.1">
    <property type="nucleotide sequence ID" value="NZ_AUXZ01000057.1"/>
</dbReference>
<name>A0A167FU20_9GAMM</name>
<comment type="caution">
    <text evidence="1">The sequence shown here is derived from an EMBL/GenBank/DDBJ whole genome shotgun (WGS) entry which is preliminary data.</text>
</comment>
<dbReference type="Proteomes" id="UP000076503">
    <property type="component" value="Unassembled WGS sequence"/>
</dbReference>
<dbReference type="PATRIC" id="fig|1365251.3.peg.799"/>
<evidence type="ECO:0000313" key="2">
    <source>
        <dbReference type="Proteomes" id="UP000076503"/>
    </source>
</evidence>
<organism evidence="1 2">
    <name type="scientific">Pseudoalteromonas luteoviolacea H33</name>
    <dbReference type="NCBI Taxonomy" id="1365251"/>
    <lineage>
        <taxon>Bacteria</taxon>
        <taxon>Pseudomonadati</taxon>
        <taxon>Pseudomonadota</taxon>
        <taxon>Gammaproteobacteria</taxon>
        <taxon>Alteromonadales</taxon>
        <taxon>Pseudoalteromonadaceae</taxon>
        <taxon>Pseudoalteromonas</taxon>
    </lineage>
</organism>
<proteinExistence type="predicted"/>
<sequence length="46" mass="5370">MQNAKIKQQKQLIKDKKLLTHICAGILKFKGSGPRQQRIDEYFPTK</sequence>